<dbReference type="EMBL" id="VSRR010001548">
    <property type="protein sequence ID" value="MPC26047.1"/>
    <property type="molecule type" value="Genomic_DNA"/>
</dbReference>
<dbReference type="AlphaFoldDB" id="A0A5B7DYB9"/>
<organism evidence="1 2">
    <name type="scientific">Portunus trituberculatus</name>
    <name type="common">Swimming crab</name>
    <name type="synonym">Neptunus trituberculatus</name>
    <dbReference type="NCBI Taxonomy" id="210409"/>
    <lineage>
        <taxon>Eukaryota</taxon>
        <taxon>Metazoa</taxon>
        <taxon>Ecdysozoa</taxon>
        <taxon>Arthropoda</taxon>
        <taxon>Crustacea</taxon>
        <taxon>Multicrustacea</taxon>
        <taxon>Malacostraca</taxon>
        <taxon>Eumalacostraca</taxon>
        <taxon>Eucarida</taxon>
        <taxon>Decapoda</taxon>
        <taxon>Pleocyemata</taxon>
        <taxon>Brachyura</taxon>
        <taxon>Eubrachyura</taxon>
        <taxon>Portunoidea</taxon>
        <taxon>Portunidae</taxon>
        <taxon>Portuninae</taxon>
        <taxon>Portunus</taxon>
    </lineage>
</organism>
<evidence type="ECO:0000313" key="2">
    <source>
        <dbReference type="Proteomes" id="UP000324222"/>
    </source>
</evidence>
<protein>
    <submittedName>
        <fullName evidence="1">Uncharacterized protein</fullName>
    </submittedName>
</protein>
<dbReference type="Proteomes" id="UP000324222">
    <property type="component" value="Unassembled WGS sequence"/>
</dbReference>
<keyword evidence="2" id="KW-1185">Reference proteome</keyword>
<name>A0A5B7DYB9_PORTR</name>
<comment type="caution">
    <text evidence="1">The sequence shown here is derived from an EMBL/GenBank/DDBJ whole genome shotgun (WGS) entry which is preliminary data.</text>
</comment>
<gene>
    <name evidence="1" type="ORF">E2C01_019177</name>
</gene>
<evidence type="ECO:0000313" key="1">
    <source>
        <dbReference type="EMBL" id="MPC26047.1"/>
    </source>
</evidence>
<sequence>MQTSWNDYCIRIRDPSLCTEGMAEVARPLVRKTKRHSLRKYPAADNPTTIREYGIPMNIPTIVRFRTGILSMTGQYKKTHQ</sequence>
<reference evidence="1 2" key="1">
    <citation type="submission" date="2019-05" db="EMBL/GenBank/DDBJ databases">
        <title>Another draft genome of Portunus trituberculatus and its Hox gene families provides insights of decapod evolution.</title>
        <authorList>
            <person name="Jeong J.-H."/>
            <person name="Song I."/>
            <person name="Kim S."/>
            <person name="Choi T."/>
            <person name="Kim D."/>
            <person name="Ryu S."/>
            <person name="Kim W."/>
        </authorList>
    </citation>
    <scope>NUCLEOTIDE SEQUENCE [LARGE SCALE GENOMIC DNA]</scope>
    <source>
        <tissue evidence="1">Muscle</tissue>
    </source>
</reference>
<accession>A0A5B7DYB9</accession>
<proteinExistence type="predicted"/>